<dbReference type="PROSITE" id="PS50011">
    <property type="entry name" value="PROTEIN_KINASE_DOM"/>
    <property type="match status" value="1"/>
</dbReference>
<keyword evidence="4" id="KW-1185">Reference proteome</keyword>
<feature type="region of interest" description="Disordered" evidence="1">
    <location>
        <begin position="1"/>
        <end position="21"/>
    </location>
</feature>
<dbReference type="GO" id="GO:0005524">
    <property type="term" value="F:ATP binding"/>
    <property type="evidence" value="ECO:0007669"/>
    <property type="project" value="InterPro"/>
</dbReference>
<gene>
    <name evidence="3" type="ORF">SLS53_004369</name>
</gene>
<accession>A0AAN9YHL3</accession>
<feature type="domain" description="Protein kinase" evidence="2">
    <location>
        <begin position="90"/>
        <end position="448"/>
    </location>
</feature>
<protein>
    <recommendedName>
        <fullName evidence="2">Protein kinase domain-containing protein</fullName>
    </recommendedName>
</protein>
<dbReference type="PANTHER" id="PTHR24359:SF37">
    <property type="entry name" value="PROTEIN KINASE DOMAIN-CONTAINING PROTEIN"/>
    <property type="match status" value="1"/>
</dbReference>
<dbReference type="Gene3D" id="1.10.510.10">
    <property type="entry name" value="Transferase(Phosphotransferase) domain 1"/>
    <property type="match status" value="1"/>
</dbReference>
<dbReference type="InterPro" id="IPR000719">
    <property type="entry name" value="Prot_kinase_dom"/>
</dbReference>
<dbReference type="PANTHER" id="PTHR24359">
    <property type="entry name" value="SERINE/THREONINE-PROTEIN KINASE SBK1"/>
    <property type="match status" value="1"/>
</dbReference>
<dbReference type="AlphaFoldDB" id="A0AAN9YHL3"/>
<dbReference type="GO" id="GO:0004674">
    <property type="term" value="F:protein serine/threonine kinase activity"/>
    <property type="evidence" value="ECO:0007669"/>
    <property type="project" value="TreeGrafter"/>
</dbReference>
<evidence type="ECO:0000256" key="1">
    <source>
        <dbReference type="SAM" id="MobiDB-lite"/>
    </source>
</evidence>
<evidence type="ECO:0000259" key="2">
    <source>
        <dbReference type="PROSITE" id="PS50011"/>
    </source>
</evidence>
<dbReference type="Proteomes" id="UP001320245">
    <property type="component" value="Unassembled WGS sequence"/>
</dbReference>
<dbReference type="Pfam" id="PF00069">
    <property type="entry name" value="Pkinase"/>
    <property type="match status" value="1"/>
</dbReference>
<dbReference type="InterPro" id="IPR011009">
    <property type="entry name" value="Kinase-like_dom_sf"/>
</dbReference>
<sequence length="524" mass="60502">MDSSHPWDKPEYPLVDDAKRTADRGDGDVARVIEARLRDNVVKHPHSRTLKFWPTKLFDYLFQDQDVRYLVEQLVRKESIPVNNHRDTNYWTDMICGHGGDGLVYRRLMAILILVGKPQCIYYCISERISDAKLPYDPDDVVLERLNIDDRELDLFCSYQKQLSVPLFRAPQLKTSFKDNAVFHVDLIEGQVQPWDYLNKTPRQTKSEDYALAVRTADTRSTSTSVTFGGGYGEVHRVIIHPWQHEFQEILKLCYGIVDAVAFIHDPGVLDPSSAGVYGRHGDIKPENVLWFKKRQNSGRMGALVLSDLGLADTHRVQSRSNIPGHAIPTTPNYRPPECDMDGDKGHISRSFDIWTLGCLFLEFLVWALRGWEGRQNFRFDRCKTAYLNGETDVYFDIRRSEGDKADVEFFFEVKEQVTKDEMLIVESDEPPVKRIKGNELRERVRVLKDRCIVSEDYCMEKCTEQARRVSLTRRQENQEPVRAKLNKAAIEALKVGDRLPRLKLAQPSGNSRLAHPYKRSRDQ</sequence>
<proteinExistence type="predicted"/>
<evidence type="ECO:0000313" key="3">
    <source>
        <dbReference type="EMBL" id="KAK7743284.1"/>
    </source>
</evidence>
<organism evidence="3 4">
    <name type="scientific">Cytospora paraplurivora</name>
    <dbReference type="NCBI Taxonomy" id="2898453"/>
    <lineage>
        <taxon>Eukaryota</taxon>
        <taxon>Fungi</taxon>
        <taxon>Dikarya</taxon>
        <taxon>Ascomycota</taxon>
        <taxon>Pezizomycotina</taxon>
        <taxon>Sordariomycetes</taxon>
        <taxon>Sordariomycetidae</taxon>
        <taxon>Diaporthales</taxon>
        <taxon>Cytosporaceae</taxon>
        <taxon>Cytospora</taxon>
    </lineage>
</organism>
<evidence type="ECO:0000313" key="4">
    <source>
        <dbReference type="Proteomes" id="UP001320245"/>
    </source>
</evidence>
<dbReference type="SMART" id="SM00220">
    <property type="entry name" value="S_TKc"/>
    <property type="match status" value="1"/>
</dbReference>
<comment type="caution">
    <text evidence="3">The sequence shown here is derived from an EMBL/GenBank/DDBJ whole genome shotgun (WGS) entry which is preliminary data.</text>
</comment>
<reference evidence="3 4" key="1">
    <citation type="journal article" date="2023" name="PLoS ONE">
        <title>Cytospora paraplurivora sp. nov. isolated from orchards with fruit tree decline syndrome in Ontario, Canada.</title>
        <authorList>
            <person name="Ilyukhin E."/>
            <person name="Nguyen H.D.T."/>
            <person name="Castle A.J."/>
            <person name="Ellouze W."/>
        </authorList>
    </citation>
    <scope>NUCLEOTIDE SEQUENCE [LARGE SCALE GENOMIC DNA]</scope>
    <source>
        <strain evidence="3 4">FDS-564</strain>
    </source>
</reference>
<dbReference type="SUPFAM" id="SSF56112">
    <property type="entry name" value="Protein kinase-like (PK-like)"/>
    <property type="match status" value="1"/>
</dbReference>
<dbReference type="EMBL" id="JAJSPL020000014">
    <property type="protein sequence ID" value="KAK7743284.1"/>
    <property type="molecule type" value="Genomic_DNA"/>
</dbReference>
<name>A0AAN9YHL3_9PEZI</name>